<feature type="transmembrane region" description="Helical" evidence="5">
    <location>
        <begin position="32"/>
        <end position="56"/>
    </location>
</feature>
<organism evidence="7 10">
    <name type="scientific">Actinia tenebrosa</name>
    <name type="common">Australian red waratah sea anemone</name>
    <dbReference type="NCBI Taxonomy" id="6105"/>
    <lineage>
        <taxon>Eukaryota</taxon>
        <taxon>Metazoa</taxon>
        <taxon>Cnidaria</taxon>
        <taxon>Anthozoa</taxon>
        <taxon>Hexacorallia</taxon>
        <taxon>Actiniaria</taxon>
        <taxon>Actiniidae</taxon>
        <taxon>Actinia</taxon>
    </lineage>
</organism>
<feature type="transmembrane region" description="Helical" evidence="5">
    <location>
        <begin position="458"/>
        <end position="479"/>
    </location>
</feature>
<dbReference type="RefSeq" id="XP_031559095.1">
    <property type="nucleotide sequence ID" value="XM_031703235.1"/>
</dbReference>
<feature type="transmembrane region" description="Helical" evidence="5">
    <location>
        <begin position="313"/>
        <end position="332"/>
    </location>
</feature>
<dbReference type="OrthoDB" id="5296287at2759"/>
<feature type="transmembrane region" description="Helical" evidence="5">
    <location>
        <begin position="192"/>
        <end position="214"/>
    </location>
</feature>
<dbReference type="GeneID" id="116295434"/>
<dbReference type="PROSITE" id="PS50850">
    <property type="entry name" value="MFS"/>
    <property type="match status" value="1"/>
</dbReference>
<feature type="transmembrane region" description="Helical" evidence="5">
    <location>
        <begin position="159"/>
        <end position="180"/>
    </location>
</feature>
<evidence type="ECO:0000256" key="2">
    <source>
        <dbReference type="ARBA" id="ARBA00022692"/>
    </source>
</evidence>
<proteinExistence type="predicted"/>
<keyword evidence="3 5" id="KW-1133">Transmembrane helix</keyword>
<dbReference type="InterPro" id="IPR020846">
    <property type="entry name" value="MFS_dom"/>
</dbReference>
<dbReference type="SUPFAM" id="SSF103473">
    <property type="entry name" value="MFS general substrate transporter"/>
    <property type="match status" value="1"/>
</dbReference>
<protein>
    <submittedName>
        <fullName evidence="8 9">Organic cation transporter protein-like isoform X1</fullName>
    </submittedName>
</protein>
<dbReference type="InterPro" id="IPR036259">
    <property type="entry name" value="MFS_trans_sf"/>
</dbReference>
<dbReference type="GO" id="GO:0016020">
    <property type="term" value="C:membrane"/>
    <property type="evidence" value="ECO:0007669"/>
    <property type="project" value="UniProtKB-SubCell"/>
</dbReference>
<evidence type="ECO:0000256" key="5">
    <source>
        <dbReference type="SAM" id="Phobius"/>
    </source>
</evidence>
<evidence type="ECO:0000256" key="1">
    <source>
        <dbReference type="ARBA" id="ARBA00004141"/>
    </source>
</evidence>
<evidence type="ECO:0000313" key="9">
    <source>
        <dbReference type="RefSeq" id="XP_031559092.1"/>
    </source>
</evidence>
<evidence type="ECO:0000256" key="3">
    <source>
        <dbReference type="ARBA" id="ARBA00022989"/>
    </source>
</evidence>
<dbReference type="InterPro" id="IPR005828">
    <property type="entry name" value="MFS_sugar_transport-like"/>
</dbReference>
<comment type="subcellular location">
    <subcellularLocation>
        <location evidence="1">Membrane</location>
        <topology evidence="1">Multi-pass membrane protein</topology>
    </subcellularLocation>
</comment>
<dbReference type="Pfam" id="PF00083">
    <property type="entry name" value="Sugar_tr"/>
    <property type="match status" value="1"/>
</dbReference>
<sequence>MVEQAPLQASSKAAREFDEVFEHVNSFGRHQWILFVCFNLLVFPVSSQFSALVFAFSAPAFHCTTANVTCPVKKCCDKCTSYAFDGPFHSSVSEWNLICDRAFLAAIVQSSYFVGMLIGSFVTGMMSDAWGRKKCIFLCNAIMLIFGVASSFANNIILLAVLRFLVGFGLTGIMLALYIYSMELVGPSKRTAVGNLTYAFYNTFGILFVLFTYFLPDWRMLLLAITVPTVLLFPFWRMIPESPRWLIAHNQLEEAHRELMLYGGKKDKPIDPNILKTLIEDIRKDQVLKEKRTKHYTPIDLVRTPKLRKWTAIICYQWFVVAFVYFGIYLFLTQLAGNIYVNYTIMKSATLLRVPATWLIYLKFGRRISYSFLIMSVGITLLLVLAVHEDVPLATTVLSLLGYIFIDCNWTGVYLITSELFPTVLRNTAQGTGSTSARLGGILSPYAAMMGQLPGLSIAFPVSIFGILALLAGVLMYWLPETLFSPMHQTIEAAEAAIDDYSIPCCKSPLQREEDVELAQKTGEATSHL</sequence>
<evidence type="ECO:0000313" key="14">
    <source>
        <dbReference type="RefSeq" id="XP_031559097.1"/>
    </source>
</evidence>
<evidence type="ECO:0000313" key="8">
    <source>
        <dbReference type="RefSeq" id="XP_031559091.1"/>
    </source>
</evidence>
<dbReference type="RefSeq" id="XP_031559093.1">
    <property type="nucleotide sequence ID" value="XM_031703233.1"/>
</dbReference>
<dbReference type="RefSeq" id="XP_031559092.1">
    <property type="nucleotide sequence ID" value="XM_031703232.1"/>
</dbReference>
<feature type="domain" description="Major facilitator superfamily (MFS) profile" evidence="6">
    <location>
        <begin position="43"/>
        <end position="484"/>
    </location>
</feature>
<dbReference type="Proteomes" id="UP000515163">
    <property type="component" value="Unplaced"/>
</dbReference>
<evidence type="ECO:0000313" key="13">
    <source>
        <dbReference type="RefSeq" id="XP_031559096.1"/>
    </source>
</evidence>
<dbReference type="RefSeq" id="XP_031559091.1">
    <property type="nucleotide sequence ID" value="XM_031703231.1"/>
</dbReference>
<keyword evidence="2 5" id="KW-0812">Transmembrane</keyword>
<evidence type="ECO:0000313" key="7">
    <source>
        <dbReference type="Proteomes" id="UP000515163"/>
    </source>
</evidence>
<dbReference type="RefSeq" id="XP_031559097.1">
    <property type="nucleotide sequence ID" value="XM_031703237.1"/>
</dbReference>
<evidence type="ECO:0000259" key="6">
    <source>
        <dbReference type="PROSITE" id="PS50850"/>
    </source>
</evidence>
<evidence type="ECO:0000256" key="4">
    <source>
        <dbReference type="ARBA" id="ARBA00023136"/>
    </source>
</evidence>
<name>A0A6P8HUW3_ACTTE</name>
<feature type="transmembrane region" description="Helical" evidence="5">
    <location>
        <begin position="344"/>
        <end position="361"/>
    </location>
</feature>
<feature type="transmembrane region" description="Helical" evidence="5">
    <location>
        <begin position="368"/>
        <end position="387"/>
    </location>
</feature>
<reference evidence="8 9" key="1">
    <citation type="submission" date="2025-04" db="UniProtKB">
        <authorList>
            <consortium name="RefSeq"/>
        </authorList>
    </citation>
    <scope>IDENTIFICATION</scope>
    <source>
        <tissue evidence="8 9">Tentacle</tissue>
    </source>
</reference>
<feature type="transmembrane region" description="Helical" evidence="5">
    <location>
        <begin position="135"/>
        <end position="153"/>
    </location>
</feature>
<dbReference type="PANTHER" id="PTHR24064">
    <property type="entry name" value="SOLUTE CARRIER FAMILY 22 MEMBER"/>
    <property type="match status" value="1"/>
</dbReference>
<keyword evidence="4 5" id="KW-0472">Membrane</keyword>
<dbReference type="GO" id="GO:0022857">
    <property type="term" value="F:transmembrane transporter activity"/>
    <property type="evidence" value="ECO:0007669"/>
    <property type="project" value="InterPro"/>
</dbReference>
<dbReference type="RefSeq" id="XP_031559094.1">
    <property type="nucleotide sequence ID" value="XM_031703234.1"/>
</dbReference>
<dbReference type="AlphaFoldDB" id="A0A6P8HUW3"/>
<evidence type="ECO:0000313" key="11">
    <source>
        <dbReference type="RefSeq" id="XP_031559094.1"/>
    </source>
</evidence>
<evidence type="ECO:0000313" key="10">
    <source>
        <dbReference type="RefSeq" id="XP_031559093.1"/>
    </source>
</evidence>
<dbReference type="CDD" id="cd17317">
    <property type="entry name" value="MFS_SLC22"/>
    <property type="match status" value="1"/>
</dbReference>
<dbReference type="Gene3D" id="1.20.1250.20">
    <property type="entry name" value="MFS general substrate transporter like domains"/>
    <property type="match status" value="1"/>
</dbReference>
<keyword evidence="7" id="KW-1185">Reference proteome</keyword>
<feature type="transmembrane region" description="Helical" evidence="5">
    <location>
        <begin position="102"/>
        <end position="123"/>
    </location>
</feature>
<accession>A0A6P8HUW3</accession>
<feature type="transmembrane region" description="Helical" evidence="5">
    <location>
        <begin position="393"/>
        <end position="416"/>
    </location>
</feature>
<dbReference type="KEGG" id="aten:116295434"/>
<evidence type="ECO:0000313" key="12">
    <source>
        <dbReference type="RefSeq" id="XP_031559095.1"/>
    </source>
</evidence>
<dbReference type="RefSeq" id="XP_031559096.1">
    <property type="nucleotide sequence ID" value="XM_031703236.1"/>
</dbReference>
<feature type="transmembrane region" description="Helical" evidence="5">
    <location>
        <begin position="220"/>
        <end position="239"/>
    </location>
</feature>
<gene>
    <name evidence="8 9 10 11 12 13 14" type="primary">LOC116295434</name>
</gene>